<dbReference type="EMBL" id="JACTNZ010000002">
    <property type="protein sequence ID" value="KAG5560897.1"/>
    <property type="molecule type" value="Genomic_DNA"/>
</dbReference>
<dbReference type="AlphaFoldDB" id="A0AAV6L7Z3"/>
<dbReference type="Pfam" id="PF03101">
    <property type="entry name" value="FAR1"/>
    <property type="match status" value="1"/>
</dbReference>
<reference evidence="2" key="1">
    <citation type="submission" date="2020-08" db="EMBL/GenBank/DDBJ databases">
        <title>Plant Genome Project.</title>
        <authorList>
            <person name="Zhang R.-G."/>
        </authorList>
    </citation>
    <scope>NUCLEOTIDE SEQUENCE</scope>
    <source>
        <strain evidence="2">WSP0</strain>
        <tissue evidence="2">Leaf</tissue>
    </source>
</reference>
<dbReference type="PANTHER" id="PTHR46328:SF39">
    <property type="entry name" value="PROTEIN FAR1-RELATED SEQUENCE 5-LIKE"/>
    <property type="match status" value="1"/>
</dbReference>
<evidence type="ECO:0000259" key="1">
    <source>
        <dbReference type="Pfam" id="PF03101"/>
    </source>
</evidence>
<gene>
    <name evidence="2" type="ORF">RHGRI_004054</name>
</gene>
<evidence type="ECO:0000313" key="2">
    <source>
        <dbReference type="EMBL" id="KAG5560897.1"/>
    </source>
</evidence>
<protein>
    <recommendedName>
        <fullName evidence="1">FAR1 domain-containing protein</fullName>
    </recommendedName>
</protein>
<sequence length="273" mass="30724">MVVDSESDDCSYLWCEVGGGGQSYLRTPQVRSQIRNNKLKPKSATAFLGGGGGGGRQGGVYMETPVEDKFITTESLVGARLDLLDVGTNQEPNEGMSFESDEAAKAFYDEYARRIGFLTRIVSSRKSERDGSVISRRLACNKEGYNHNSRKTGPCRIRKRESHREGCMAMVLVKREKLGEWVVTKFVREHNHPLEVSSEKWRPNPSFDKDQKIRELSSQLHHANQQLEACQEQLRTITACMEEHTQCLSTTVESVVSNVKQLESQQHEISGHC</sequence>
<keyword evidence="3" id="KW-1185">Reference proteome</keyword>
<dbReference type="Proteomes" id="UP000823749">
    <property type="component" value="Chromosome 2"/>
</dbReference>
<dbReference type="InterPro" id="IPR004330">
    <property type="entry name" value="FAR1_DNA_bnd_dom"/>
</dbReference>
<name>A0AAV6L7Z3_9ERIC</name>
<comment type="caution">
    <text evidence="2">The sequence shown here is derived from an EMBL/GenBank/DDBJ whole genome shotgun (WGS) entry which is preliminary data.</text>
</comment>
<proteinExistence type="predicted"/>
<feature type="domain" description="FAR1" evidence="1">
    <location>
        <begin position="107"/>
        <end position="194"/>
    </location>
</feature>
<dbReference type="PANTHER" id="PTHR46328">
    <property type="entry name" value="FAR-RED IMPAIRED RESPONSIVE (FAR1) FAMILY PROTEIN-RELATED"/>
    <property type="match status" value="1"/>
</dbReference>
<evidence type="ECO:0000313" key="3">
    <source>
        <dbReference type="Proteomes" id="UP000823749"/>
    </source>
</evidence>
<organism evidence="2 3">
    <name type="scientific">Rhododendron griersonianum</name>
    <dbReference type="NCBI Taxonomy" id="479676"/>
    <lineage>
        <taxon>Eukaryota</taxon>
        <taxon>Viridiplantae</taxon>
        <taxon>Streptophyta</taxon>
        <taxon>Embryophyta</taxon>
        <taxon>Tracheophyta</taxon>
        <taxon>Spermatophyta</taxon>
        <taxon>Magnoliopsida</taxon>
        <taxon>eudicotyledons</taxon>
        <taxon>Gunneridae</taxon>
        <taxon>Pentapetalae</taxon>
        <taxon>asterids</taxon>
        <taxon>Ericales</taxon>
        <taxon>Ericaceae</taxon>
        <taxon>Ericoideae</taxon>
        <taxon>Rhodoreae</taxon>
        <taxon>Rhododendron</taxon>
    </lineage>
</organism>
<accession>A0AAV6L7Z3</accession>